<evidence type="ECO:0000259" key="12">
    <source>
        <dbReference type="PROSITE" id="PS50011"/>
    </source>
</evidence>
<feature type="domain" description="Protein kinase" evidence="12">
    <location>
        <begin position="181"/>
        <end position="472"/>
    </location>
</feature>
<dbReference type="SUPFAM" id="SSF56112">
    <property type="entry name" value="Protein kinase-like (PK-like)"/>
    <property type="match status" value="1"/>
</dbReference>
<comment type="catalytic activity">
    <reaction evidence="8">
        <text>L-threonyl-[protein] + ATP = O-phospho-L-threonyl-[protein] + ADP + H(+)</text>
        <dbReference type="Rhea" id="RHEA:46608"/>
        <dbReference type="Rhea" id="RHEA-COMP:11060"/>
        <dbReference type="Rhea" id="RHEA-COMP:11605"/>
        <dbReference type="ChEBI" id="CHEBI:15378"/>
        <dbReference type="ChEBI" id="CHEBI:30013"/>
        <dbReference type="ChEBI" id="CHEBI:30616"/>
        <dbReference type="ChEBI" id="CHEBI:61977"/>
        <dbReference type="ChEBI" id="CHEBI:456216"/>
        <dbReference type="EC" id="2.7.11.1"/>
    </reaction>
</comment>
<evidence type="ECO:0000313" key="14">
    <source>
        <dbReference type="WBParaSite" id="SVE_0600500.1"/>
    </source>
</evidence>
<dbReference type="InterPro" id="IPR008271">
    <property type="entry name" value="Ser/Thr_kinase_AS"/>
</dbReference>
<feature type="binding site" evidence="10">
    <location>
        <position position="208"/>
    </location>
    <ligand>
        <name>ATP</name>
        <dbReference type="ChEBI" id="CHEBI:30616"/>
    </ligand>
</feature>
<dbReference type="GO" id="GO:0004674">
    <property type="term" value="F:protein serine/threonine kinase activity"/>
    <property type="evidence" value="ECO:0007669"/>
    <property type="project" value="UniProtKB-KW"/>
</dbReference>
<evidence type="ECO:0000256" key="2">
    <source>
        <dbReference type="ARBA" id="ARBA00012513"/>
    </source>
</evidence>
<keyword evidence="3 11" id="KW-0723">Serine/threonine-protein kinase</keyword>
<evidence type="ECO:0000256" key="6">
    <source>
        <dbReference type="ARBA" id="ARBA00022777"/>
    </source>
</evidence>
<comment type="catalytic activity">
    <reaction evidence="9">
        <text>L-seryl-[protein] + ATP = O-phospho-L-seryl-[protein] + ADP + H(+)</text>
        <dbReference type="Rhea" id="RHEA:17989"/>
        <dbReference type="Rhea" id="RHEA-COMP:9863"/>
        <dbReference type="Rhea" id="RHEA-COMP:11604"/>
        <dbReference type="ChEBI" id="CHEBI:15378"/>
        <dbReference type="ChEBI" id="CHEBI:29999"/>
        <dbReference type="ChEBI" id="CHEBI:30616"/>
        <dbReference type="ChEBI" id="CHEBI:83421"/>
        <dbReference type="ChEBI" id="CHEBI:456216"/>
        <dbReference type="EC" id="2.7.11.1"/>
    </reaction>
</comment>
<dbReference type="InterPro" id="IPR017441">
    <property type="entry name" value="Protein_kinase_ATP_BS"/>
</dbReference>
<dbReference type="InterPro" id="IPR011009">
    <property type="entry name" value="Kinase-like_dom_sf"/>
</dbReference>
<evidence type="ECO:0000256" key="1">
    <source>
        <dbReference type="ARBA" id="ARBA00008718"/>
    </source>
</evidence>
<keyword evidence="5 10" id="KW-0547">Nucleotide-binding</keyword>
<dbReference type="GO" id="GO:0005524">
    <property type="term" value="F:ATP binding"/>
    <property type="evidence" value="ECO:0007669"/>
    <property type="project" value="UniProtKB-UniRule"/>
</dbReference>
<evidence type="ECO:0000256" key="8">
    <source>
        <dbReference type="ARBA" id="ARBA00047899"/>
    </source>
</evidence>
<reference evidence="13" key="1">
    <citation type="submission" date="2014-07" db="EMBL/GenBank/DDBJ databases">
        <authorList>
            <person name="Martin A.A"/>
            <person name="De Silva N."/>
        </authorList>
    </citation>
    <scope>NUCLEOTIDE SEQUENCE</scope>
</reference>
<dbReference type="Gene3D" id="3.30.200.20">
    <property type="entry name" value="Phosphorylase Kinase, domain 1"/>
    <property type="match status" value="1"/>
</dbReference>
<evidence type="ECO:0000256" key="9">
    <source>
        <dbReference type="ARBA" id="ARBA00048679"/>
    </source>
</evidence>
<dbReference type="InterPro" id="IPR051824">
    <property type="entry name" value="LRR_Rcpt-Like_S/T_Kinase"/>
</dbReference>
<accession>A0A0K0FAZ9</accession>
<evidence type="ECO:0000313" key="13">
    <source>
        <dbReference type="Proteomes" id="UP000035680"/>
    </source>
</evidence>
<evidence type="ECO:0000256" key="11">
    <source>
        <dbReference type="RuleBase" id="RU000304"/>
    </source>
</evidence>
<evidence type="ECO:0000256" key="4">
    <source>
        <dbReference type="ARBA" id="ARBA00022679"/>
    </source>
</evidence>
<dbReference type="SMART" id="SM00220">
    <property type="entry name" value="S_TKc"/>
    <property type="match status" value="1"/>
</dbReference>
<dbReference type="InterPro" id="IPR000719">
    <property type="entry name" value="Prot_kinase_dom"/>
</dbReference>
<sequence length="472" mass="53493">MNNKKYTYIYEIPSSVIWELSNLLDNGNAWKQIALHTPTITYRDVEACTKYGVVGSATEGIIRILGSKGYTITDLYKILARSGLAECMKYLKEYVPKELHILEKLFTETNEEGRSQSTRLLEVFLPKLSGSTIPITTSTVDKNITDKDSYNLKNVSVSIKSSMENTLTVNYQELLQATKNFSDNQILGKGGYGIVYRGRWKHIDVAIKRIMPRNQSSLGKKESEKFTQSFQELKTLTKYRHDNILPLYGFSMDGPEPCLVYQYMANGSAEDRLLCRNNTLPLTWEQRFGIAKGIVRALNFLHSIPKSPIIHRDVKTANILLSQYMEPKLGDFGLSKDVCGENNDGVTSSLIVSHIKGTMAYLSPEYINNRIISTKLDVYSFGIVLLELATGLRPYSESQTPHGLIDYVIHHRKLLSQNNAYVNEFLVDRRLQTTENFETFNKLLNVGLLCGEKDVGKRPEIDVISKELLEVN</sequence>
<dbReference type="EC" id="2.7.11.1" evidence="2"/>
<evidence type="ECO:0000256" key="7">
    <source>
        <dbReference type="ARBA" id="ARBA00022840"/>
    </source>
</evidence>
<keyword evidence="7 10" id="KW-0067">ATP-binding</keyword>
<dbReference type="Proteomes" id="UP000035680">
    <property type="component" value="Unassembled WGS sequence"/>
</dbReference>
<proteinExistence type="inferred from homology"/>
<dbReference type="InterPro" id="IPR011029">
    <property type="entry name" value="DEATH-like_dom_sf"/>
</dbReference>
<organism evidence="13 14">
    <name type="scientific">Strongyloides venezuelensis</name>
    <name type="common">Threadworm</name>
    <dbReference type="NCBI Taxonomy" id="75913"/>
    <lineage>
        <taxon>Eukaryota</taxon>
        <taxon>Metazoa</taxon>
        <taxon>Ecdysozoa</taxon>
        <taxon>Nematoda</taxon>
        <taxon>Chromadorea</taxon>
        <taxon>Rhabditida</taxon>
        <taxon>Tylenchina</taxon>
        <taxon>Panagrolaimomorpha</taxon>
        <taxon>Strongyloidoidea</taxon>
        <taxon>Strongyloididae</taxon>
        <taxon>Strongyloides</taxon>
    </lineage>
</organism>
<dbReference type="Gene3D" id="1.10.533.10">
    <property type="entry name" value="Death Domain, Fas"/>
    <property type="match status" value="1"/>
</dbReference>
<protein>
    <recommendedName>
        <fullName evidence="2">non-specific serine/threonine protein kinase</fullName>
        <ecNumber evidence="2">2.7.11.1</ecNumber>
    </recommendedName>
</protein>
<dbReference type="STRING" id="75913.A0A0K0FAZ9"/>
<evidence type="ECO:0000256" key="3">
    <source>
        <dbReference type="ARBA" id="ARBA00022527"/>
    </source>
</evidence>
<dbReference type="PROSITE" id="PS00107">
    <property type="entry name" value="PROTEIN_KINASE_ATP"/>
    <property type="match status" value="1"/>
</dbReference>
<reference evidence="14" key="2">
    <citation type="submission" date="2015-08" db="UniProtKB">
        <authorList>
            <consortium name="WormBaseParasite"/>
        </authorList>
    </citation>
    <scope>IDENTIFICATION</scope>
</reference>
<dbReference type="AlphaFoldDB" id="A0A0K0FAZ9"/>
<dbReference type="PROSITE" id="PS50011">
    <property type="entry name" value="PROTEIN_KINASE_DOM"/>
    <property type="match status" value="1"/>
</dbReference>
<dbReference type="Pfam" id="PF00069">
    <property type="entry name" value="Pkinase"/>
    <property type="match status" value="1"/>
</dbReference>
<dbReference type="SUPFAM" id="SSF47986">
    <property type="entry name" value="DEATH domain"/>
    <property type="match status" value="1"/>
</dbReference>
<dbReference type="PANTHER" id="PTHR48006">
    <property type="entry name" value="LEUCINE-RICH REPEAT-CONTAINING PROTEIN DDB_G0281931-RELATED"/>
    <property type="match status" value="1"/>
</dbReference>
<comment type="similarity">
    <text evidence="1">Belongs to the protein kinase superfamily. TKL Ser/Thr protein kinase family. Pelle subfamily.</text>
</comment>
<name>A0A0K0FAZ9_STRVS</name>
<dbReference type="FunFam" id="1.10.510.10:FF:000754">
    <property type="entry name" value="Interleukin-1 receptor-associated kinase"/>
    <property type="match status" value="1"/>
</dbReference>
<keyword evidence="6" id="KW-0418">Kinase</keyword>
<dbReference type="WBParaSite" id="SVE_0600500.1">
    <property type="protein sequence ID" value="SVE_0600500.1"/>
    <property type="gene ID" value="SVE_0600500"/>
</dbReference>
<evidence type="ECO:0000256" key="5">
    <source>
        <dbReference type="ARBA" id="ARBA00022741"/>
    </source>
</evidence>
<dbReference type="Gene3D" id="1.10.510.10">
    <property type="entry name" value="Transferase(Phosphotransferase) domain 1"/>
    <property type="match status" value="1"/>
</dbReference>
<dbReference type="PROSITE" id="PS00108">
    <property type="entry name" value="PROTEIN_KINASE_ST"/>
    <property type="match status" value="1"/>
</dbReference>
<dbReference type="PANTHER" id="PTHR48006:SF102">
    <property type="entry name" value="LEUCINE-RICH REPEAT-CONTAINING PROTEIN DDB_G0281931-RELATED"/>
    <property type="match status" value="1"/>
</dbReference>
<keyword evidence="13" id="KW-1185">Reference proteome</keyword>
<keyword evidence="4" id="KW-0808">Transferase</keyword>
<evidence type="ECO:0000256" key="10">
    <source>
        <dbReference type="PROSITE-ProRule" id="PRU10141"/>
    </source>
</evidence>